<dbReference type="InterPro" id="IPR050287">
    <property type="entry name" value="MTA/SAH_deaminase"/>
</dbReference>
<keyword evidence="1" id="KW-0378">Hydrolase</keyword>
<dbReference type="Proteomes" id="UP000294739">
    <property type="component" value="Unassembled WGS sequence"/>
</dbReference>
<protein>
    <recommendedName>
        <fullName evidence="2">Amidohydrolase-related domain-containing protein</fullName>
    </recommendedName>
</protein>
<dbReference type="InterPro" id="IPR032466">
    <property type="entry name" value="Metal_Hydrolase"/>
</dbReference>
<keyword evidence="4" id="KW-1185">Reference proteome</keyword>
<dbReference type="RefSeq" id="WP_131891633.1">
    <property type="nucleotide sequence ID" value="NZ_SMKZ01000003.1"/>
</dbReference>
<organism evidence="3 4">
    <name type="scientific">Jiangella asiatica</name>
    <dbReference type="NCBI Taxonomy" id="2530372"/>
    <lineage>
        <taxon>Bacteria</taxon>
        <taxon>Bacillati</taxon>
        <taxon>Actinomycetota</taxon>
        <taxon>Actinomycetes</taxon>
        <taxon>Jiangellales</taxon>
        <taxon>Jiangellaceae</taxon>
        <taxon>Jiangella</taxon>
    </lineage>
</organism>
<dbReference type="EMBL" id="SMKZ01000003">
    <property type="protein sequence ID" value="TDE14362.1"/>
    <property type="molecule type" value="Genomic_DNA"/>
</dbReference>
<evidence type="ECO:0000256" key="1">
    <source>
        <dbReference type="ARBA" id="ARBA00022801"/>
    </source>
</evidence>
<dbReference type="Gene3D" id="3.20.20.140">
    <property type="entry name" value="Metal-dependent hydrolases"/>
    <property type="match status" value="1"/>
</dbReference>
<gene>
    <name evidence="3" type="ORF">E1269_04190</name>
</gene>
<dbReference type="PANTHER" id="PTHR43794">
    <property type="entry name" value="AMINOHYDROLASE SSNA-RELATED"/>
    <property type="match status" value="1"/>
</dbReference>
<evidence type="ECO:0000313" key="3">
    <source>
        <dbReference type="EMBL" id="TDE14362.1"/>
    </source>
</evidence>
<dbReference type="SUPFAM" id="SSF51338">
    <property type="entry name" value="Composite domain of metallo-dependent hydrolases"/>
    <property type="match status" value="2"/>
</dbReference>
<dbReference type="SUPFAM" id="SSF51556">
    <property type="entry name" value="Metallo-dependent hydrolases"/>
    <property type="match status" value="1"/>
</dbReference>
<dbReference type="OrthoDB" id="3189065at2"/>
<comment type="caution">
    <text evidence="3">The sequence shown here is derived from an EMBL/GenBank/DDBJ whole genome shotgun (WGS) entry which is preliminary data.</text>
</comment>
<evidence type="ECO:0000259" key="2">
    <source>
        <dbReference type="Pfam" id="PF01979"/>
    </source>
</evidence>
<name>A0A4R5DJP8_9ACTN</name>
<dbReference type="GO" id="GO:0016810">
    <property type="term" value="F:hydrolase activity, acting on carbon-nitrogen (but not peptide) bonds"/>
    <property type="evidence" value="ECO:0007669"/>
    <property type="project" value="InterPro"/>
</dbReference>
<accession>A0A4R5DJP8</accession>
<dbReference type="InterPro" id="IPR011059">
    <property type="entry name" value="Metal-dep_hydrolase_composite"/>
</dbReference>
<dbReference type="PANTHER" id="PTHR43794:SF11">
    <property type="entry name" value="AMIDOHYDROLASE-RELATED DOMAIN-CONTAINING PROTEIN"/>
    <property type="match status" value="1"/>
</dbReference>
<proteinExistence type="predicted"/>
<dbReference type="Pfam" id="PF01979">
    <property type="entry name" value="Amidohydro_1"/>
    <property type="match status" value="1"/>
</dbReference>
<dbReference type="InParanoid" id="A0A4R5DJP8"/>
<reference evidence="3 4" key="1">
    <citation type="submission" date="2019-03" db="EMBL/GenBank/DDBJ databases">
        <title>Draft genome sequences of novel Actinobacteria.</title>
        <authorList>
            <person name="Sahin N."/>
            <person name="Ay H."/>
            <person name="Saygin H."/>
        </authorList>
    </citation>
    <scope>NUCLEOTIDE SEQUENCE [LARGE SCALE GENOMIC DNA]</scope>
    <source>
        <strain evidence="3 4">5K138</strain>
    </source>
</reference>
<dbReference type="AlphaFoldDB" id="A0A4R5DJP8"/>
<sequence>MSERHTMVTDPSASTSELLVTGGRVLRGTDVHSQPERLDVLVRDGVIVELAPDIEPPAGGCEVLDASGKLVVAGMINSHYHSHDTLAKGTLEEEPLEYWRLLALPPQFPPRSREEVKARTLIGAYENLRSGMTTVQDMVTLFPFEPDHLDAVVEAYEEIGLRAVVGLQYADRKGISTIPYWEEVFPPELHGGLSTAAEPDARIDQLAHLEEAFLSRAPHRLVTWALGPSAPERCTTALIERTVSLAEKYDLQIFSHIYESRAMALQARLEYPRYDGSLIRRLVDEGMAGPRVNLAHSVWLLQEEIELLAETSTNVVLNPLSNLKLKSGIPPIHAIEEAGISFGLGCDNSSCSDAQNMFQAMKLFASMASISRVDPGPNQADQAWRAATVGGAHALGRDDDLGRIAVGCRGDLVALDLSDPTFVPLNSPVRQLVFTESGRAVTDVVVDGRVVIKDRVLTTMDQRTLVEHVADVAEKYRADFAAVKARTDRLRPYLLEAHHRTWNTDVGLNRMFTGA</sequence>
<feature type="domain" description="Amidohydrolase-related" evidence="2">
    <location>
        <begin position="70"/>
        <end position="451"/>
    </location>
</feature>
<dbReference type="InterPro" id="IPR006680">
    <property type="entry name" value="Amidohydro-rel"/>
</dbReference>
<evidence type="ECO:0000313" key="4">
    <source>
        <dbReference type="Proteomes" id="UP000294739"/>
    </source>
</evidence>
<dbReference type="Gene3D" id="2.30.40.10">
    <property type="entry name" value="Urease, subunit C, domain 1"/>
    <property type="match status" value="1"/>
</dbReference>